<organism evidence="5 6">
    <name type="scientific">Shackletoniella antarctica</name>
    <dbReference type="NCBI Taxonomy" id="268115"/>
    <lineage>
        <taxon>Bacteria</taxon>
        <taxon>Bacillati</taxon>
        <taxon>Cyanobacteriota</taxon>
        <taxon>Cyanophyceae</taxon>
        <taxon>Oculatellales</taxon>
        <taxon>Oculatellaceae</taxon>
        <taxon>Shackletoniella</taxon>
    </lineage>
</organism>
<comment type="catalytic activity">
    <reaction evidence="1">
        <text>ATP + protein L-histidine = ADP + protein N-phospho-L-histidine.</text>
        <dbReference type="EC" id="2.7.13.3"/>
    </reaction>
</comment>
<dbReference type="EMBL" id="QBMN01000089">
    <property type="protein sequence ID" value="PZO39348.1"/>
    <property type="molecule type" value="Genomic_DNA"/>
</dbReference>
<protein>
    <recommendedName>
        <fullName evidence="2">histidine kinase</fullName>
        <ecNumber evidence="2">2.7.13.3</ecNumber>
    </recommendedName>
</protein>
<evidence type="ECO:0000259" key="4">
    <source>
        <dbReference type="PROSITE" id="PS50109"/>
    </source>
</evidence>
<dbReference type="Gene3D" id="3.30.565.10">
    <property type="entry name" value="Histidine kinase-like ATPase, C-terminal domain"/>
    <property type="match status" value="1"/>
</dbReference>
<reference evidence="6" key="1">
    <citation type="submission" date="2018-04" db="EMBL/GenBank/DDBJ databases">
        <authorList>
            <person name="Cornet L."/>
        </authorList>
    </citation>
    <scope>NUCLEOTIDE SEQUENCE [LARGE SCALE GENOMIC DNA]</scope>
</reference>
<dbReference type="Proteomes" id="UP000249081">
    <property type="component" value="Unassembled WGS sequence"/>
</dbReference>
<dbReference type="PANTHER" id="PTHR43102:SF2">
    <property type="entry name" value="GAF DOMAIN-CONTAINING PROTEIN"/>
    <property type="match status" value="1"/>
</dbReference>
<comment type="caution">
    <text evidence="5">The sequence shown here is derived from an EMBL/GenBank/DDBJ whole genome shotgun (WGS) entry which is preliminary data.</text>
</comment>
<feature type="domain" description="Histidine kinase" evidence="4">
    <location>
        <begin position="241"/>
        <end position="471"/>
    </location>
</feature>
<gene>
    <name evidence="5" type="ORF">DCF17_13335</name>
</gene>
<evidence type="ECO:0000256" key="1">
    <source>
        <dbReference type="ARBA" id="ARBA00000085"/>
    </source>
</evidence>
<dbReference type="SUPFAM" id="SSF55874">
    <property type="entry name" value="ATPase domain of HSP90 chaperone/DNA topoisomerase II/histidine kinase"/>
    <property type="match status" value="1"/>
</dbReference>
<dbReference type="InterPro" id="IPR036097">
    <property type="entry name" value="HisK_dim/P_sf"/>
</dbReference>
<dbReference type="SUPFAM" id="SSF47384">
    <property type="entry name" value="Homodimeric domain of signal transducing histidine kinase"/>
    <property type="match status" value="1"/>
</dbReference>
<reference evidence="5 6" key="2">
    <citation type="submission" date="2018-06" db="EMBL/GenBank/DDBJ databases">
        <title>Metagenomic assembly of (sub)arctic Cyanobacteria and their associated microbiome from non-axenic cultures.</title>
        <authorList>
            <person name="Baurain D."/>
        </authorList>
    </citation>
    <scope>NUCLEOTIDE SEQUENCE [LARGE SCALE GENOMIC DNA]</scope>
    <source>
        <strain evidence="5">ULC041bin1</strain>
    </source>
</reference>
<dbReference type="SMART" id="SM00065">
    <property type="entry name" value="GAF"/>
    <property type="match status" value="1"/>
</dbReference>
<sequence>MSVSVFSVLSESESASVAGAATPLVQPRPQSQEQSGPCCPVQGLPWADRQQRHSQIVAALGLDEPGNVPAWEEAAQLAAQFLRMPVAVVTLAEGHTEYIRAAYGLSSLGLGNPLSQQRQLPLERGLSLYILDSDQPLTLADAANNPITAQSEWVETYGIRAYCGVPLTTSQGICVGTLAVMDRQPRGFTGQELAFLAMAARWGMSEYERQWAISGQARPGSTTATFSDGLINAVRLNLVSQLTQDLRSPLTTVMGMASMLSREIYGPLTQKQREYTDIVCQSSKTLMALVDEITDLGLTQTGHLDLVPTSVDIGALGQQVIATLTPLAKKSAQTFTFTLEPDENHWILDQRTVKQILYHLTFGIMQVAGDHSNLCIHACRRGQALSLVLWLANPWLGEGLPAQVIDLFHPPVSRAECLPGLTLSGPKPPAPQEMPGLLLSQHLALRHGGEIRVQEGADSGCRLIVLLPVLDASKTQGEACTS</sequence>
<dbReference type="Gene3D" id="3.30.450.40">
    <property type="match status" value="1"/>
</dbReference>
<dbReference type="Pfam" id="PF01590">
    <property type="entry name" value="GAF"/>
    <property type="match status" value="1"/>
</dbReference>
<dbReference type="GO" id="GO:0000155">
    <property type="term" value="F:phosphorelay sensor kinase activity"/>
    <property type="evidence" value="ECO:0007669"/>
    <property type="project" value="InterPro"/>
</dbReference>
<evidence type="ECO:0000256" key="3">
    <source>
        <dbReference type="ARBA" id="ARBA00022777"/>
    </source>
</evidence>
<dbReference type="SMART" id="SM00388">
    <property type="entry name" value="HisKA"/>
    <property type="match status" value="1"/>
</dbReference>
<dbReference type="PROSITE" id="PS50109">
    <property type="entry name" value="HIS_KIN"/>
    <property type="match status" value="1"/>
</dbReference>
<dbReference type="EC" id="2.7.13.3" evidence="2"/>
<dbReference type="InterPro" id="IPR005467">
    <property type="entry name" value="His_kinase_dom"/>
</dbReference>
<dbReference type="SUPFAM" id="SSF55781">
    <property type="entry name" value="GAF domain-like"/>
    <property type="match status" value="1"/>
</dbReference>
<dbReference type="AlphaFoldDB" id="A0A2W4Y7X5"/>
<dbReference type="CDD" id="cd00082">
    <property type="entry name" value="HisKA"/>
    <property type="match status" value="1"/>
</dbReference>
<keyword evidence="3" id="KW-0808">Transferase</keyword>
<dbReference type="InterPro" id="IPR003018">
    <property type="entry name" value="GAF"/>
</dbReference>
<proteinExistence type="predicted"/>
<dbReference type="InterPro" id="IPR029016">
    <property type="entry name" value="GAF-like_dom_sf"/>
</dbReference>
<dbReference type="InterPro" id="IPR003661">
    <property type="entry name" value="HisK_dim/P_dom"/>
</dbReference>
<dbReference type="InterPro" id="IPR036890">
    <property type="entry name" value="HATPase_C_sf"/>
</dbReference>
<keyword evidence="3" id="KW-0418">Kinase</keyword>
<name>A0A2W4Y7X5_9CYAN</name>
<evidence type="ECO:0000256" key="2">
    <source>
        <dbReference type="ARBA" id="ARBA00012438"/>
    </source>
</evidence>
<accession>A0A2W4Y7X5</accession>
<dbReference type="Pfam" id="PF00512">
    <property type="entry name" value="HisKA"/>
    <property type="match status" value="1"/>
</dbReference>
<dbReference type="PANTHER" id="PTHR43102">
    <property type="entry name" value="SLR1143 PROTEIN"/>
    <property type="match status" value="1"/>
</dbReference>
<evidence type="ECO:0000313" key="6">
    <source>
        <dbReference type="Proteomes" id="UP000249081"/>
    </source>
</evidence>
<dbReference type="Gene3D" id="1.10.287.130">
    <property type="match status" value="1"/>
</dbReference>
<evidence type="ECO:0000313" key="5">
    <source>
        <dbReference type="EMBL" id="PZO39348.1"/>
    </source>
</evidence>